<dbReference type="GO" id="GO:0016301">
    <property type="term" value="F:kinase activity"/>
    <property type="evidence" value="ECO:0007669"/>
    <property type="project" value="UniProtKB-KW"/>
</dbReference>
<dbReference type="InterPro" id="IPR023214">
    <property type="entry name" value="HAD_sf"/>
</dbReference>
<dbReference type="Pfam" id="PF08645">
    <property type="entry name" value="PNK3P"/>
    <property type="match status" value="1"/>
</dbReference>
<gene>
    <name evidence="2" type="ORF">QR685DRAFT_532273</name>
</gene>
<feature type="region of interest" description="Disordered" evidence="1">
    <location>
        <begin position="287"/>
        <end position="312"/>
    </location>
</feature>
<dbReference type="Gene3D" id="3.40.50.1000">
    <property type="entry name" value="HAD superfamily/HAD-like"/>
    <property type="match status" value="1"/>
</dbReference>
<dbReference type="Proteomes" id="UP001451303">
    <property type="component" value="Unassembled WGS sequence"/>
</dbReference>
<dbReference type="Gene3D" id="3.40.50.300">
    <property type="entry name" value="P-loop containing nucleotide triphosphate hydrolases"/>
    <property type="match status" value="1"/>
</dbReference>
<feature type="compositionally biased region" description="Low complexity" evidence="1">
    <location>
        <begin position="357"/>
        <end position="376"/>
    </location>
</feature>
<reference evidence="2 3" key="1">
    <citation type="submission" date="2023-09" db="EMBL/GenBank/DDBJ databases">
        <title>Multi-omics analysis of a traditional fermented food reveals byproduct-associated fungal strains for waste-to-food upcycling.</title>
        <authorList>
            <consortium name="Lawrence Berkeley National Laboratory"/>
            <person name="Rekdal V.M."/>
            <person name="Villalobos-Escobedo J.M."/>
            <person name="Rodriguez-Valeron N."/>
            <person name="Garcia M.O."/>
            <person name="Vasquez D.P."/>
            <person name="Damayanti I."/>
            <person name="Sorensen P.M."/>
            <person name="Baidoo E.E."/>
            <person name="De Carvalho A.C."/>
            <person name="Riley R."/>
            <person name="Lipzen A."/>
            <person name="He G."/>
            <person name="Yan M."/>
            <person name="Haridas S."/>
            <person name="Daum C."/>
            <person name="Yoshinaga Y."/>
            <person name="Ng V."/>
            <person name="Grigoriev I.V."/>
            <person name="Munk R."/>
            <person name="Nuraida L."/>
            <person name="Wijaya C.H."/>
            <person name="Morales P.-C."/>
            <person name="Keasling J.D."/>
        </authorList>
    </citation>
    <scope>NUCLEOTIDE SEQUENCE [LARGE SCALE GENOMIC DNA]</scope>
    <source>
        <strain evidence="2 3">FGSC 2613</strain>
    </source>
</reference>
<organism evidence="2 3">
    <name type="scientific">Neurospora intermedia</name>
    <dbReference type="NCBI Taxonomy" id="5142"/>
    <lineage>
        <taxon>Eukaryota</taxon>
        <taxon>Fungi</taxon>
        <taxon>Dikarya</taxon>
        <taxon>Ascomycota</taxon>
        <taxon>Pezizomycotina</taxon>
        <taxon>Sordariomycetes</taxon>
        <taxon>Sordariomycetidae</taxon>
        <taxon>Sordariales</taxon>
        <taxon>Sordariaceae</taxon>
        <taxon>Neurospora</taxon>
    </lineage>
</organism>
<feature type="region of interest" description="Disordered" evidence="1">
    <location>
        <begin position="356"/>
        <end position="381"/>
    </location>
</feature>
<keyword evidence="3" id="KW-1185">Reference proteome</keyword>
<dbReference type="InterPro" id="IPR006549">
    <property type="entry name" value="HAD-SF_hydro_IIIA"/>
</dbReference>
<dbReference type="PANTHER" id="PTHR12083">
    <property type="entry name" value="BIFUNCTIONAL POLYNUCLEOTIDE PHOSPHATASE/KINASE"/>
    <property type="match status" value="1"/>
</dbReference>
<dbReference type="Pfam" id="PF13671">
    <property type="entry name" value="AAA_33"/>
    <property type="match status" value="2"/>
</dbReference>
<dbReference type="EMBL" id="JAVLET010000008">
    <property type="protein sequence ID" value="KAL0468051.1"/>
    <property type="molecule type" value="Genomic_DNA"/>
</dbReference>
<keyword evidence="2" id="KW-0418">Kinase</keyword>
<dbReference type="InterPro" id="IPR006551">
    <property type="entry name" value="Polynucleotide_phosphatase"/>
</dbReference>
<dbReference type="NCBIfam" id="TIGR01664">
    <property type="entry name" value="DNA-3'-Pase"/>
    <property type="match status" value="1"/>
</dbReference>
<keyword evidence="2" id="KW-0808">Transferase</keyword>
<protein>
    <submittedName>
        <fullName evidence="2">DNA kinase/ phosphatase</fullName>
    </submittedName>
</protein>
<dbReference type="InterPro" id="IPR036412">
    <property type="entry name" value="HAD-like_sf"/>
</dbReference>
<name>A0ABR3D8H8_NEUIN</name>
<comment type="caution">
    <text evidence="2">The sequence shown here is derived from an EMBL/GenBank/DDBJ whole genome shotgun (WGS) entry which is preliminary data.</text>
</comment>
<dbReference type="NCBIfam" id="TIGR01662">
    <property type="entry name" value="HAD-SF-IIIA"/>
    <property type="match status" value="1"/>
</dbReference>
<accession>A0ABR3D8H8</accession>
<dbReference type="PANTHER" id="PTHR12083:SF9">
    <property type="entry name" value="BIFUNCTIONAL POLYNUCLEOTIDE PHOSPHATASE_KINASE"/>
    <property type="match status" value="1"/>
</dbReference>
<dbReference type="InterPro" id="IPR027417">
    <property type="entry name" value="P-loop_NTPase"/>
</dbReference>
<proteinExistence type="predicted"/>
<evidence type="ECO:0000313" key="2">
    <source>
        <dbReference type="EMBL" id="KAL0468051.1"/>
    </source>
</evidence>
<evidence type="ECO:0000313" key="3">
    <source>
        <dbReference type="Proteomes" id="UP001451303"/>
    </source>
</evidence>
<dbReference type="SUPFAM" id="SSF52540">
    <property type="entry name" value="P-loop containing nucleoside triphosphate hydrolases"/>
    <property type="match status" value="1"/>
</dbReference>
<dbReference type="SUPFAM" id="SSF56784">
    <property type="entry name" value="HAD-like"/>
    <property type="match status" value="1"/>
</dbReference>
<evidence type="ECO:0000256" key="1">
    <source>
        <dbReference type="SAM" id="MobiDB-lite"/>
    </source>
</evidence>
<sequence>MVSLLAIPCSSFDRRVSASPMGQLTIIRRVCLCPTTCPRLPTPHQFGRSFSIIQKAMAPTKRPAAEGDRSISPPPLKRKAQTAISKSVVASFFTPVSQKPKDRTTWTEKSPDADSPATLLVAKYVPEGSPTNDESGNKTVKRRKIAAFDFDSTLITSASGKKHSHDAADWKWWHHSVPDRLRKLYNEEGYQVIIFTNQGGLTLHASPSSSSSKPKTHKAQLDRVPQFKQKCSAVLSQLDIPTTLYAATGKDIYRKPRPGMWLEMKADYKMINDDDIDLENSIFVGDAGGRQSELPPNGGSSGRSKATATPKDFSCSDRNLAHNVGIQYQTPEEFFLGEEPRNFTRDFDLVKYPYPSSPTTTTTTTDSSSSSTSSSSSKKDEILFTKTSPQELILFVGPPGAGKSTFYWRHLKPLGYERVNQDVLKSKDKCLKAATEYLKEGDSVVVDNTNPDPDTRKQWVELAKKLGVPVRCVWFRTPLVVCEHNDAVRALNKPLNPESRTSLPKLAFNSFNARFKEPKVKEGFQDVTEVDFKFRGTKEEYEIWGRYWI</sequence>
<dbReference type="InterPro" id="IPR013954">
    <property type="entry name" value="PNK3P"/>
</dbReference>